<feature type="domain" description="Acyl-CoA oxidase/dehydrogenase middle" evidence="7">
    <location>
        <begin position="127"/>
        <end position="230"/>
    </location>
</feature>
<dbReference type="Gene3D" id="1.10.540.10">
    <property type="entry name" value="Acyl-CoA dehydrogenase/oxidase, N-terminal domain"/>
    <property type="match status" value="1"/>
</dbReference>
<dbReference type="EMBL" id="RBXR01000001">
    <property type="protein sequence ID" value="RKT66878.1"/>
    <property type="molecule type" value="Genomic_DNA"/>
</dbReference>
<dbReference type="InterPro" id="IPR006091">
    <property type="entry name" value="Acyl-CoA_Oxase/DH_mid-dom"/>
</dbReference>
<dbReference type="PANTHER" id="PTHR43884:SF12">
    <property type="entry name" value="ISOVALERYL-COA DEHYDROGENASE, MITOCHONDRIAL-RELATED"/>
    <property type="match status" value="1"/>
</dbReference>
<accession>A0A495X5P5</accession>
<name>A0A495X5P5_9PSEU</name>
<sequence>MDFTLTEQMVTWRKIAREFADDVVRPVAAQLDAEPDPRDAWSWDLVEAAEAAGLRQAPLPERFGGSDTDYVTNTIILEEIAAADLGTAVVLAQHWKFAQMLNELGTPHQREKYLARNAANPRGLFAASFTEPTAGSDNILPFRKPGAGMQTFAAKVDGGYVLNGMKHYISNANRADTVLCFARTDREGPLTESVTAFVVPTDAQGLRIGKVHDKAGERSANNAEIFYEDVFVPDEDVLGEPGTALRSVGRLLRASNAYAASCALGIARECFDRTVRWCRERVQGGVPIIEHQAVGSYLADMYLNVDVSRTYIWRAAWQARTPETFDPVLAVAPKLVTSERTFDSARRAMELWGGAGVMRENGIEKLLRDAAIWLHSDGTNIILRERMANLLRTADPETNPWDGVPAEAPMIGII</sequence>
<reference evidence="9 10" key="1">
    <citation type="submission" date="2018-10" db="EMBL/GenBank/DDBJ databases">
        <title>Sequencing the genomes of 1000 actinobacteria strains.</title>
        <authorList>
            <person name="Klenk H.-P."/>
        </authorList>
    </citation>
    <scope>NUCLEOTIDE SEQUENCE [LARGE SCALE GENOMIC DNA]</scope>
    <source>
        <strain evidence="9 10">DSM 43911</strain>
    </source>
</reference>
<dbReference type="Gene3D" id="2.40.110.10">
    <property type="entry name" value="Butyryl-CoA Dehydrogenase, subunit A, domain 2"/>
    <property type="match status" value="1"/>
</dbReference>
<dbReference type="InterPro" id="IPR037069">
    <property type="entry name" value="AcylCoA_DH/ox_N_sf"/>
</dbReference>
<dbReference type="PIRSF" id="PIRSF016578">
    <property type="entry name" value="HsaA"/>
    <property type="match status" value="1"/>
</dbReference>
<dbReference type="InterPro" id="IPR009075">
    <property type="entry name" value="AcylCo_DH/oxidase_C"/>
</dbReference>
<dbReference type="RefSeq" id="WP_121216783.1">
    <property type="nucleotide sequence ID" value="NZ_JBIUBA010000011.1"/>
</dbReference>
<evidence type="ECO:0000259" key="8">
    <source>
        <dbReference type="Pfam" id="PF02771"/>
    </source>
</evidence>
<feature type="domain" description="Acyl-CoA dehydrogenase/oxidase C-terminal" evidence="6">
    <location>
        <begin position="259"/>
        <end position="388"/>
    </location>
</feature>
<dbReference type="Pfam" id="PF02771">
    <property type="entry name" value="Acyl-CoA_dh_N"/>
    <property type="match status" value="1"/>
</dbReference>
<dbReference type="OrthoDB" id="2769798at2"/>
<comment type="similarity">
    <text evidence="2 5">Belongs to the acyl-CoA dehydrogenase family.</text>
</comment>
<evidence type="ECO:0000259" key="7">
    <source>
        <dbReference type="Pfam" id="PF02770"/>
    </source>
</evidence>
<dbReference type="PANTHER" id="PTHR43884">
    <property type="entry name" value="ACYL-COA DEHYDROGENASE"/>
    <property type="match status" value="1"/>
</dbReference>
<evidence type="ECO:0000259" key="6">
    <source>
        <dbReference type="Pfam" id="PF00441"/>
    </source>
</evidence>
<dbReference type="InterPro" id="IPR006089">
    <property type="entry name" value="Acyl-CoA_DH_CS"/>
</dbReference>
<dbReference type="SUPFAM" id="SSF47203">
    <property type="entry name" value="Acyl-CoA dehydrogenase C-terminal domain-like"/>
    <property type="match status" value="1"/>
</dbReference>
<evidence type="ECO:0000313" key="10">
    <source>
        <dbReference type="Proteomes" id="UP000272729"/>
    </source>
</evidence>
<dbReference type="AlphaFoldDB" id="A0A495X5P5"/>
<protein>
    <submittedName>
        <fullName evidence="9">Acyl-CoA dehydrogenase</fullName>
    </submittedName>
</protein>
<evidence type="ECO:0000256" key="5">
    <source>
        <dbReference type="RuleBase" id="RU362125"/>
    </source>
</evidence>
<keyword evidence="5" id="KW-0560">Oxidoreductase</keyword>
<keyword evidence="3 5" id="KW-0285">Flavoprotein</keyword>
<dbReference type="SUPFAM" id="SSF56645">
    <property type="entry name" value="Acyl-CoA dehydrogenase NM domain-like"/>
    <property type="match status" value="1"/>
</dbReference>
<evidence type="ECO:0000313" key="9">
    <source>
        <dbReference type="EMBL" id="RKT66878.1"/>
    </source>
</evidence>
<keyword evidence="10" id="KW-1185">Reference proteome</keyword>
<dbReference type="InterPro" id="IPR009100">
    <property type="entry name" value="AcylCoA_DH/oxidase_NM_dom_sf"/>
</dbReference>
<dbReference type="GO" id="GO:0050660">
    <property type="term" value="F:flavin adenine dinucleotide binding"/>
    <property type="evidence" value="ECO:0007669"/>
    <property type="project" value="InterPro"/>
</dbReference>
<dbReference type="Proteomes" id="UP000272729">
    <property type="component" value="Unassembled WGS sequence"/>
</dbReference>
<dbReference type="Pfam" id="PF02770">
    <property type="entry name" value="Acyl-CoA_dh_M"/>
    <property type="match status" value="1"/>
</dbReference>
<dbReference type="InterPro" id="IPR013786">
    <property type="entry name" value="AcylCoA_DH/ox_N"/>
</dbReference>
<dbReference type="Pfam" id="PF00441">
    <property type="entry name" value="Acyl-CoA_dh_1"/>
    <property type="match status" value="1"/>
</dbReference>
<evidence type="ECO:0000256" key="1">
    <source>
        <dbReference type="ARBA" id="ARBA00001974"/>
    </source>
</evidence>
<comment type="caution">
    <text evidence="9">The sequence shown here is derived from an EMBL/GenBank/DDBJ whole genome shotgun (WGS) entry which is preliminary data.</text>
</comment>
<dbReference type="InterPro" id="IPR036250">
    <property type="entry name" value="AcylCo_DH-like_C"/>
</dbReference>
<evidence type="ECO:0000256" key="3">
    <source>
        <dbReference type="ARBA" id="ARBA00022630"/>
    </source>
</evidence>
<gene>
    <name evidence="9" type="ORF">DFJ66_0042</name>
</gene>
<organism evidence="9 10">
    <name type="scientific">Saccharothrix variisporea</name>
    <dbReference type="NCBI Taxonomy" id="543527"/>
    <lineage>
        <taxon>Bacteria</taxon>
        <taxon>Bacillati</taxon>
        <taxon>Actinomycetota</taxon>
        <taxon>Actinomycetes</taxon>
        <taxon>Pseudonocardiales</taxon>
        <taxon>Pseudonocardiaceae</taxon>
        <taxon>Saccharothrix</taxon>
    </lineage>
</organism>
<evidence type="ECO:0000256" key="4">
    <source>
        <dbReference type="ARBA" id="ARBA00022827"/>
    </source>
</evidence>
<evidence type="ECO:0000256" key="2">
    <source>
        <dbReference type="ARBA" id="ARBA00009347"/>
    </source>
</evidence>
<dbReference type="GO" id="GO:0003995">
    <property type="term" value="F:acyl-CoA dehydrogenase activity"/>
    <property type="evidence" value="ECO:0007669"/>
    <property type="project" value="InterPro"/>
</dbReference>
<dbReference type="Gene3D" id="1.20.140.10">
    <property type="entry name" value="Butyryl-CoA Dehydrogenase, subunit A, domain 3"/>
    <property type="match status" value="1"/>
</dbReference>
<dbReference type="InterPro" id="IPR046373">
    <property type="entry name" value="Acyl-CoA_Oxase/DH_mid-dom_sf"/>
</dbReference>
<keyword evidence="4 5" id="KW-0274">FAD</keyword>
<comment type="cofactor">
    <cofactor evidence="1 5">
        <name>FAD</name>
        <dbReference type="ChEBI" id="CHEBI:57692"/>
    </cofactor>
</comment>
<proteinExistence type="inferred from homology"/>
<dbReference type="PROSITE" id="PS00073">
    <property type="entry name" value="ACYL_COA_DH_2"/>
    <property type="match status" value="1"/>
</dbReference>
<feature type="domain" description="Acyl-CoA dehydrogenase/oxidase N-terminal" evidence="8">
    <location>
        <begin position="8"/>
        <end position="118"/>
    </location>
</feature>